<gene>
    <name evidence="2" type="ORF">M431DRAFT_476731</name>
</gene>
<sequence>MKKDEEQKKKKKKKKQTHCSWQSNEFVEEEMETGEERGEGRGVEWQLGEAVKGHYNANGRSIECRSSARLASYSSFVVEFGRLLGVEVDAWNPRACRLSICSGGESRYDTVQCQPRVTYSLSFSLKAQAQVVLTHDVPQQYSMTHQEIHHVAPRKRSTPDWESIRPLRDRNDEHDEQQGSR</sequence>
<accession>A0A2T4AT36</accession>
<keyword evidence="3" id="KW-1185">Reference proteome</keyword>
<reference evidence="2 3" key="1">
    <citation type="submission" date="2016-07" db="EMBL/GenBank/DDBJ databases">
        <title>Multiple horizontal gene transfer events from other fungi enriched the ability of initially mycotrophic Trichoderma (Ascomycota) to feed on dead plant biomass.</title>
        <authorList>
            <consortium name="DOE Joint Genome Institute"/>
            <person name="Aerts A."/>
            <person name="Atanasova L."/>
            <person name="Chenthamara K."/>
            <person name="Zhang J."/>
            <person name="Grujic M."/>
            <person name="Henrissat B."/>
            <person name="Kuo A."/>
            <person name="Salamov A."/>
            <person name="Lipzen A."/>
            <person name="Labutti K."/>
            <person name="Barry K."/>
            <person name="Miao Y."/>
            <person name="Rahimi M.J."/>
            <person name="Shen Q."/>
            <person name="Grigoriev I.V."/>
            <person name="Kubicek C.P."/>
            <person name="Druzhinina I.S."/>
        </authorList>
    </citation>
    <scope>NUCLEOTIDE SEQUENCE [LARGE SCALE GENOMIC DNA]</scope>
    <source>
        <strain evidence="2 3">CBS 226.95</strain>
    </source>
</reference>
<dbReference type="Proteomes" id="UP000241690">
    <property type="component" value="Unassembled WGS sequence"/>
</dbReference>
<protein>
    <submittedName>
        <fullName evidence="2">Uncharacterized protein</fullName>
    </submittedName>
</protein>
<dbReference type="AlphaFoldDB" id="A0A2T4AT36"/>
<name>A0A2T4AT36_TRIHA</name>
<dbReference type="GeneID" id="36624064"/>
<evidence type="ECO:0000256" key="1">
    <source>
        <dbReference type="SAM" id="MobiDB-lite"/>
    </source>
</evidence>
<dbReference type="EMBL" id="KZ679675">
    <property type="protein sequence ID" value="PTB60211.1"/>
    <property type="molecule type" value="Genomic_DNA"/>
</dbReference>
<dbReference type="RefSeq" id="XP_024779888.1">
    <property type="nucleotide sequence ID" value="XM_024915495.1"/>
</dbReference>
<feature type="compositionally biased region" description="Basic and acidic residues" evidence="1">
    <location>
        <begin position="157"/>
        <end position="181"/>
    </location>
</feature>
<feature type="region of interest" description="Disordered" evidence="1">
    <location>
        <begin position="1"/>
        <end position="41"/>
    </location>
</feature>
<feature type="region of interest" description="Disordered" evidence="1">
    <location>
        <begin position="146"/>
        <end position="181"/>
    </location>
</feature>
<evidence type="ECO:0000313" key="3">
    <source>
        <dbReference type="Proteomes" id="UP000241690"/>
    </source>
</evidence>
<proteinExistence type="predicted"/>
<organism evidence="2 3">
    <name type="scientific">Trichoderma harzianum CBS 226.95</name>
    <dbReference type="NCBI Taxonomy" id="983964"/>
    <lineage>
        <taxon>Eukaryota</taxon>
        <taxon>Fungi</taxon>
        <taxon>Dikarya</taxon>
        <taxon>Ascomycota</taxon>
        <taxon>Pezizomycotina</taxon>
        <taxon>Sordariomycetes</taxon>
        <taxon>Hypocreomycetidae</taxon>
        <taxon>Hypocreales</taxon>
        <taxon>Hypocreaceae</taxon>
        <taxon>Trichoderma</taxon>
    </lineage>
</organism>
<evidence type="ECO:0000313" key="2">
    <source>
        <dbReference type="EMBL" id="PTB60211.1"/>
    </source>
</evidence>